<dbReference type="AlphaFoldDB" id="A0A317KWX9"/>
<organism evidence="1 2">
    <name type="scientific">Gracilibacillus dipsosauri</name>
    <dbReference type="NCBI Taxonomy" id="178340"/>
    <lineage>
        <taxon>Bacteria</taxon>
        <taxon>Bacillati</taxon>
        <taxon>Bacillota</taxon>
        <taxon>Bacilli</taxon>
        <taxon>Bacillales</taxon>
        <taxon>Bacillaceae</taxon>
        <taxon>Gracilibacillus</taxon>
    </lineage>
</organism>
<evidence type="ECO:0000313" key="2">
    <source>
        <dbReference type="Proteomes" id="UP000245624"/>
    </source>
</evidence>
<evidence type="ECO:0000313" key="1">
    <source>
        <dbReference type="EMBL" id="PWU68011.1"/>
    </source>
</evidence>
<keyword evidence="2" id="KW-1185">Reference proteome</keyword>
<dbReference type="EMBL" id="QGTD01000011">
    <property type="protein sequence ID" value="PWU68011.1"/>
    <property type="molecule type" value="Genomic_DNA"/>
</dbReference>
<proteinExistence type="predicted"/>
<name>A0A317KWX9_9BACI</name>
<sequence>MFCRVNQSNGKNYFQDRGIYPGKERNMRAFRQDKKISLGNLSNSMYCYQDENSGFYHYIESIHVYIPQKFTAHCRIT</sequence>
<comment type="caution">
    <text evidence="1">The sequence shown here is derived from an EMBL/GenBank/DDBJ whole genome shotgun (WGS) entry which is preliminary data.</text>
</comment>
<reference evidence="1 2" key="1">
    <citation type="submission" date="2018-05" db="EMBL/GenBank/DDBJ databases">
        <title>Genomic analysis of Gracilibacillus dipsosauri DD1 reveals novel features of a salt-tolerant amylase.</title>
        <authorList>
            <person name="Deutch C.E."/>
            <person name="Yang S."/>
        </authorList>
    </citation>
    <scope>NUCLEOTIDE SEQUENCE [LARGE SCALE GENOMIC DNA]</scope>
    <source>
        <strain evidence="1 2">DD1</strain>
    </source>
</reference>
<dbReference type="Proteomes" id="UP000245624">
    <property type="component" value="Unassembled WGS sequence"/>
</dbReference>
<protein>
    <submittedName>
        <fullName evidence="1">Uncharacterized protein</fullName>
    </submittedName>
</protein>
<accession>A0A317KWX9</accession>
<gene>
    <name evidence="1" type="ORF">DLJ74_12995</name>
</gene>